<proteinExistence type="predicted"/>
<sequence length="220" mass="24556">HSISTISKKLLLTGNEVFQSDSVPNDLDVIFICDANNIQQLGNISLNDFTSQKKPIIVIDHHEEIEKPDEISHSIINVETSTAEMIGKMYKELEIVLEPKIATFLLTGILFDTRRFIYRTASTFDTVQFLIHSGGNYDEALTILQKEPSDSEKIARLKGATRTIIHKEGTDIYAFTHISSYESSLARALIGLGASFAVVLAVPSDNEYRISMRSTKTFAE</sequence>
<reference evidence="2" key="1">
    <citation type="journal article" date="2014" name="Front. Microbiol.">
        <title>High frequency of phylogenetically diverse reductive dehalogenase-homologous genes in deep subseafloor sedimentary metagenomes.</title>
        <authorList>
            <person name="Kawai M."/>
            <person name="Futagami T."/>
            <person name="Toyoda A."/>
            <person name="Takaki Y."/>
            <person name="Nishi S."/>
            <person name="Hori S."/>
            <person name="Arai W."/>
            <person name="Tsubouchi T."/>
            <person name="Morono Y."/>
            <person name="Uchiyama I."/>
            <person name="Ito T."/>
            <person name="Fujiyama A."/>
            <person name="Inagaki F."/>
            <person name="Takami H."/>
        </authorList>
    </citation>
    <scope>NUCLEOTIDE SEQUENCE</scope>
    <source>
        <strain evidence="2">Expedition CK06-06</strain>
    </source>
</reference>
<dbReference type="InterPro" id="IPR038763">
    <property type="entry name" value="DHH_sf"/>
</dbReference>
<feature type="non-terminal residue" evidence="2">
    <location>
        <position position="1"/>
    </location>
</feature>
<dbReference type="InterPro" id="IPR001667">
    <property type="entry name" value="DDH_dom"/>
</dbReference>
<feature type="domain" description="DDH" evidence="1">
    <location>
        <begin position="23"/>
        <end position="109"/>
    </location>
</feature>
<protein>
    <recommendedName>
        <fullName evidence="1">DDH domain-containing protein</fullName>
    </recommendedName>
</protein>
<dbReference type="SUPFAM" id="SSF64182">
    <property type="entry name" value="DHH phosphoesterases"/>
    <property type="match status" value="1"/>
</dbReference>
<organism evidence="2">
    <name type="scientific">marine sediment metagenome</name>
    <dbReference type="NCBI Taxonomy" id="412755"/>
    <lineage>
        <taxon>unclassified sequences</taxon>
        <taxon>metagenomes</taxon>
        <taxon>ecological metagenomes</taxon>
    </lineage>
</organism>
<dbReference type="PANTHER" id="PTHR47618:SF1">
    <property type="entry name" value="BIFUNCTIONAL OLIGORIBONUCLEASE AND PAP PHOSPHATASE NRNA"/>
    <property type="match status" value="1"/>
</dbReference>
<dbReference type="InterPro" id="IPR051319">
    <property type="entry name" value="Oligoribo/pAp-PDE_c-di-AMP_PDE"/>
</dbReference>
<accession>X1EFS8</accession>
<evidence type="ECO:0000259" key="1">
    <source>
        <dbReference type="Pfam" id="PF01368"/>
    </source>
</evidence>
<comment type="caution">
    <text evidence="2">The sequence shown here is derived from an EMBL/GenBank/DDBJ whole genome shotgun (WGS) entry which is preliminary data.</text>
</comment>
<evidence type="ECO:0000313" key="2">
    <source>
        <dbReference type="EMBL" id="GAH32161.1"/>
    </source>
</evidence>
<feature type="non-terminal residue" evidence="2">
    <location>
        <position position="220"/>
    </location>
</feature>
<dbReference type="EMBL" id="BARU01012979">
    <property type="protein sequence ID" value="GAH32161.1"/>
    <property type="molecule type" value="Genomic_DNA"/>
</dbReference>
<dbReference type="AlphaFoldDB" id="X1EFS8"/>
<name>X1EFS8_9ZZZZ</name>
<dbReference type="Gene3D" id="3.90.1640.10">
    <property type="entry name" value="inorganic pyrophosphatase (n-terminal core)"/>
    <property type="match status" value="1"/>
</dbReference>
<gene>
    <name evidence="2" type="ORF">S03H2_23673</name>
</gene>
<dbReference type="Pfam" id="PF01368">
    <property type="entry name" value="DHH"/>
    <property type="match status" value="1"/>
</dbReference>
<dbReference type="PANTHER" id="PTHR47618">
    <property type="entry name" value="BIFUNCTIONAL OLIGORIBONUCLEASE AND PAP PHOSPHATASE NRNA"/>
    <property type="match status" value="1"/>
</dbReference>